<dbReference type="Proteomes" id="UP000544122">
    <property type="component" value="Unassembled WGS sequence"/>
</dbReference>
<sequence>MADEEWHRDAGGADQRFRRAVLGKLALDVEEDACDPKQASVAEDPVRRGALFLLFADSGVGADGGVLQITPASTNPLSPIASSVT</sequence>
<proteinExistence type="predicted"/>
<dbReference type="EMBL" id="JAAVLX010000024">
    <property type="protein sequence ID" value="NOJ44628.1"/>
    <property type="molecule type" value="Genomic_DNA"/>
</dbReference>
<dbReference type="RefSeq" id="WP_171583809.1">
    <property type="nucleotide sequence ID" value="NZ_JAAVLX010000024.1"/>
</dbReference>
<comment type="caution">
    <text evidence="1">The sequence shown here is derived from an EMBL/GenBank/DDBJ whole genome shotgun (WGS) entry which is preliminary data.</text>
</comment>
<dbReference type="AlphaFoldDB" id="A0A7Y4GZ30"/>
<gene>
    <name evidence="1" type="ORF">HCN58_34975</name>
</gene>
<evidence type="ECO:0000313" key="1">
    <source>
        <dbReference type="EMBL" id="NOJ44628.1"/>
    </source>
</evidence>
<keyword evidence="2" id="KW-1185">Reference proteome</keyword>
<protein>
    <submittedName>
        <fullName evidence="1">Uncharacterized protein</fullName>
    </submittedName>
</protein>
<evidence type="ECO:0000313" key="2">
    <source>
        <dbReference type="Proteomes" id="UP000544122"/>
    </source>
</evidence>
<organism evidence="1 2">
    <name type="scientific">Bradyrhizobium australiense</name>
    <dbReference type="NCBI Taxonomy" id="2721161"/>
    <lineage>
        <taxon>Bacteria</taxon>
        <taxon>Pseudomonadati</taxon>
        <taxon>Pseudomonadota</taxon>
        <taxon>Alphaproteobacteria</taxon>
        <taxon>Hyphomicrobiales</taxon>
        <taxon>Nitrobacteraceae</taxon>
        <taxon>Bradyrhizobium</taxon>
    </lineage>
</organism>
<accession>A0A7Y4GZ30</accession>
<reference evidence="1 2" key="1">
    <citation type="submission" date="2020-03" db="EMBL/GenBank/DDBJ databases">
        <title>Bradyrhizobium diversity isolated from nodules of Indigofera sp.</title>
        <authorList>
            <person name="Klepa M."/>
            <person name="Helene L."/>
            <person name="Hungria M."/>
        </authorList>
    </citation>
    <scope>NUCLEOTIDE SEQUENCE [LARGE SCALE GENOMIC DNA]</scope>
    <source>
        <strain evidence="1 2">WSM 1791</strain>
    </source>
</reference>
<name>A0A7Y4GZ30_9BRAD</name>